<evidence type="ECO:0000256" key="3">
    <source>
        <dbReference type="ARBA" id="ARBA00023239"/>
    </source>
</evidence>
<evidence type="ECO:0000313" key="6">
    <source>
        <dbReference type="Proteomes" id="UP000193685"/>
    </source>
</evidence>
<dbReference type="InterPro" id="IPR007247">
    <property type="entry name" value="Ureidogly_lyase"/>
</dbReference>
<evidence type="ECO:0000256" key="4">
    <source>
        <dbReference type="ARBA" id="ARBA00047684"/>
    </source>
</evidence>
<proteinExistence type="predicted"/>
<dbReference type="GO" id="GO:0050385">
    <property type="term" value="F:ureidoglycolate lyase activity"/>
    <property type="evidence" value="ECO:0007669"/>
    <property type="project" value="UniProtKB-EC"/>
</dbReference>
<evidence type="ECO:0000256" key="2">
    <source>
        <dbReference type="ARBA" id="ARBA00022631"/>
    </source>
</evidence>
<dbReference type="STRING" id="56484.A0A1Y2EV10"/>
<dbReference type="GO" id="GO:0004848">
    <property type="term" value="F:ureidoglycolate hydrolase activity"/>
    <property type="evidence" value="ECO:0007669"/>
    <property type="project" value="InterPro"/>
</dbReference>
<keyword evidence="3" id="KW-0456">Lyase</keyword>
<dbReference type="InterPro" id="IPR024060">
    <property type="entry name" value="Ureidoglycolate_lyase_dom_sf"/>
</dbReference>
<name>A0A1Y2EV10_PROLT</name>
<feature type="non-terminal residue" evidence="5">
    <location>
        <position position="1"/>
    </location>
</feature>
<comment type="caution">
    <text evidence="5">The sequence shown here is derived from an EMBL/GenBank/DDBJ whole genome shotgun (WGS) entry which is preliminary data.</text>
</comment>
<dbReference type="OrthoDB" id="10266039at2759"/>
<sequence>STEANQGSAQKIKRVSPITHCYPAEGPAAEQVWNIFICQPQLKQGQVTVTVLERHSFTTQTFIPSGGPKDTVAYLVVVADNKRQDGQDVPDLSTLQAFKCKGHTAVTYAMNQWHAPMIALHD</sequence>
<dbReference type="Gene3D" id="2.60.120.480">
    <property type="entry name" value="Ureidoglycolate hydrolase"/>
    <property type="match status" value="1"/>
</dbReference>
<keyword evidence="5" id="KW-0378">Hydrolase</keyword>
<accession>A0A1Y2EV10</accession>
<organism evidence="5 6">
    <name type="scientific">Protomyces lactucae-debilis</name>
    <dbReference type="NCBI Taxonomy" id="2754530"/>
    <lineage>
        <taxon>Eukaryota</taxon>
        <taxon>Fungi</taxon>
        <taxon>Dikarya</taxon>
        <taxon>Ascomycota</taxon>
        <taxon>Taphrinomycotina</taxon>
        <taxon>Taphrinomycetes</taxon>
        <taxon>Taphrinales</taxon>
        <taxon>Protomycetaceae</taxon>
        <taxon>Protomyces</taxon>
    </lineage>
</organism>
<evidence type="ECO:0000313" key="5">
    <source>
        <dbReference type="EMBL" id="ORY75104.1"/>
    </source>
</evidence>
<comment type="subunit">
    <text evidence="1">Homodimer.</text>
</comment>
<dbReference type="SUPFAM" id="SSF51182">
    <property type="entry name" value="RmlC-like cupins"/>
    <property type="match status" value="1"/>
</dbReference>
<dbReference type="InterPro" id="IPR011051">
    <property type="entry name" value="RmlC_Cupin_sf"/>
</dbReference>
<dbReference type="GO" id="GO:0000256">
    <property type="term" value="P:allantoin catabolic process"/>
    <property type="evidence" value="ECO:0007669"/>
    <property type="project" value="InterPro"/>
</dbReference>
<comment type="catalytic activity">
    <reaction evidence="4">
        <text>(S)-ureidoglycolate = urea + glyoxylate</text>
        <dbReference type="Rhea" id="RHEA:11304"/>
        <dbReference type="ChEBI" id="CHEBI:16199"/>
        <dbReference type="ChEBI" id="CHEBI:36655"/>
        <dbReference type="ChEBI" id="CHEBI:57296"/>
        <dbReference type="EC" id="4.3.2.3"/>
    </reaction>
</comment>
<protein>
    <submittedName>
        <fullName evidence="5">Ureidoglycolate hydrolase</fullName>
    </submittedName>
</protein>
<dbReference type="AlphaFoldDB" id="A0A1Y2EV10"/>
<reference evidence="5 6" key="1">
    <citation type="submission" date="2016-07" db="EMBL/GenBank/DDBJ databases">
        <title>Pervasive Adenine N6-methylation of Active Genes in Fungi.</title>
        <authorList>
            <consortium name="DOE Joint Genome Institute"/>
            <person name="Mondo S.J."/>
            <person name="Dannebaum R.O."/>
            <person name="Kuo R.C."/>
            <person name="Labutti K."/>
            <person name="Haridas S."/>
            <person name="Kuo A."/>
            <person name="Salamov A."/>
            <person name="Ahrendt S.R."/>
            <person name="Lipzen A."/>
            <person name="Sullivan W."/>
            <person name="Andreopoulos W.B."/>
            <person name="Clum A."/>
            <person name="Lindquist E."/>
            <person name="Daum C."/>
            <person name="Ramamoorthy G.K."/>
            <person name="Gryganskyi A."/>
            <person name="Culley D."/>
            <person name="Magnuson J.K."/>
            <person name="James T.Y."/>
            <person name="O'Malley M.A."/>
            <person name="Stajich J.E."/>
            <person name="Spatafora J.W."/>
            <person name="Visel A."/>
            <person name="Grigoriev I.V."/>
        </authorList>
    </citation>
    <scope>NUCLEOTIDE SEQUENCE [LARGE SCALE GENOMIC DNA]</scope>
    <source>
        <strain evidence="5 6">12-1054</strain>
    </source>
</reference>
<keyword evidence="6" id="KW-1185">Reference proteome</keyword>
<keyword evidence="2" id="KW-0659">Purine metabolism</keyword>
<feature type="non-terminal residue" evidence="5">
    <location>
        <position position="122"/>
    </location>
</feature>
<dbReference type="InterPro" id="IPR047233">
    <property type="entry name" value="UAH_cupin"/>
</dbReference>
<dbReference type="CDD" id="cd20298">
    <property type="entry name" value="cupin_UAH"/>
    <property type="match status" value="1"/>
</dbReference>
<dbReference type="GeneID" id="63783999"/>
<gene>
    <name evidence="5" type="ORF">BCR37DRAFT_341495</name>
</gene>
<dbReference type="GO" id="GO:0006144">
    <property type="term" value="P:purine nucleobase metabolic process"/>
    <property type="evidence" value="ECO:0007669"/>
    <property type="project" value="UniProtKB-KW"/>
</dbReference>
<dbReference type="PANTHER" id="PTHR21221">
    <property type="entry name" value="UREIDOGLYCOLATE HYDROLASE"/>
    <property type="match status" value="1"/>
</dbReference>
<dbReference type="Proteomes" id="UP000193685">
    <property type="component" value="Unassembled WGS sequence"/>
</dbReference>
<dbReference type="RefSeq" id="XP_040722216.1">
    <property type="nucleotide sequence ID" value="XM_040867400.1"/>
</dbReference>
<dbReference type="Pfam" id="PF04115">
    <property type="entry name" value="Ureidogly_lyase"/>
    <property type="match status" value="1"/>
</dbReference>
<evidence type="ECO:0000256" key="1">
    <source>
        <dbReference type="ARBA" id="ARBA00011738"/>
    </source>
</evidence>
<dbReference type="EMBL" id="MCFI01000027">
    <property type="protein sequence ID" value="ORY75104.1"/>
    <property type="molecule type" value="Genomic_DNA"/>
</dbReference>
<dbReference type="PANTHER" id="PTHR21221:SF1">
    <property type="entry name" value="UREIDOGLYCOLATE LYASE"/>
    <property type="match status" value="1"/>
</dbReference>